<organism evidence="1 2">
    <name type="scientific">Hyalomma asiaticum</name>
    <name type="common">Tick</name>
    <dbReference type="NCBI Taxonomy" id="266040"/>
    <lineage>
        <taxon>Eukaryota</taxon>
        <taxon>Metazoa</taxon>
        <taxon>Ecdysozoa</taxon>
        <taxon>Arthropoda</taxon>
        <taxon>Chelicerata</taxon>
        <taxon>Arachnida</taxon>
        <taxon>Acari</taxon>
        <taxon>Parasitiformes</taxon>
        <taxon>Ixodida</taxon>
        <taxon>Ixodoidea</taxon>
        <taxon>Ixodidae</taxon>
        <taxon>Hyalomminae</taxon>
        <taxon>Hyalomma</taxon>
    </lineage>
</organism>
<name>A0ACB7SFA6_HYAAI</name>
<dbReference type="Proteomes" id="UP000821845">
    <property type="component" value="Chromosome 4"/>
</dbReference>
<reference evidence="1" key="1">
    <citation type="submission" date="2020-05" db="EMBL/GenBank/DDBJ databases">
        <title>Large-scale comparative analyses of tick genomes elucidate their genetic diversity and vector capacities.</title>
        <authorList>
            <person name="Jia N."/>
            <person name="Wang J."/>
            <person name="Shi W."/>
            <person name="Du L."/>
            <person name="Sun Y."/>
            <person name="Zhan W."/>
            <person name="Jiang J."/>
            <person name="Wang Q."/>
            <person name="Zhang B."/>
            <person name="Ji P."/>
            <person name="Sakyi L.B."/>
            <person name="Cui X."/>
            <person name="Yuan T."/>
            <person name="Jiang B."/>
            <person name="Yang W."/>
            <person name="Lam T.T.-Y."/>
            <person name="Chang Q."/>
            <person name="Ding S."/>
            <person name="Wang X."/>
            <person name="Zhu J."/>
            <person name="Ruan X."/>
            <person name="Zhao L."/>
            <person name="Wei J."/>
            <person name="Que T."/>
            <person name="Du C."/>
            <person name="Cheng J."/>
            <person name="Dai P."/>
            <person name="Han X."/>
            <person name="Huang E."/>
            <person name="Gao Y."/>
            <person name="Liu J."/>
            <person name="Shao H."/>
            <person name="Ye R."/>
            <person name="Li L."/>
            <person name="Wei W."/>
            <person name="Wang X."/>
            <person name="Wang C."/>
            <person name="Yang T."/>
            <person name="Huo Q."/>
            <person name="Li W."/>
            <person name="Guo W."/>
            <person name="Chen H."/>
            <person name="Zhou L."/>
            <person name="Ni X."/>
            <person name="Tian J."/>
            <person name="Zhou Y."/>
            <person name="Sheng Y."/>
            <person name="Liu T."/>
            <person name="Pan Y."/>
            <person name="Xia L."/>
            <person name="Li J."/>
            <person name="Zhao F."/>
            <person name="Cao W."/>
        </authorList>
    </citation>
    <scope>NUCLEOTIDE SEQUENCE</scope>
    <source>
        <strain evidence="1">Hyas-2018</strain>
    </source>
</reference>
<dbReference type="EMBL" id="CM023484">
    <property type="protein sequence ID" value="KAH6933413.1"/>
    <property type="molecule type" value="Genomic_DNA"/>
</dbReference>
<evidence type="ECO:0000313" key="2">
    <source>
        <dbReference type="Proteomes" id="UP000821845"/>
    </source>
</evidence>
<evidence type="ECO:0000313" key="1">
    <source>
        <dbReference type="EMBL" id="KAH6933413.1"/>
    </source>
</evidence>
<keyword evidence="2" id="KW-1185">Reference proteome</keyword>
<accession>A0ACB7SFA6</accession>
<proteinExistence type="predicted"/>
<sequence>MCNATQSIFTAARSALEALPFNTIDRRAGRPQGRREQGPCHRSSTPADCTAKVAVTRPAAEPVGRAARKRFPAGAAFAFVPGEAGPKGIGPHSIAEARGEAPQGDTRSRRKRFEVAALRRALTSRFTLFTVDSAAMSPESSSHLPSSITHVSLTHATSIRSPSWPLDEPRDREGNFNNSREGSRPSSKSSSRRKVVAELSNAILQFGINLYRALQSLPETTASDPQLARHRRENVLLSPYLIASTLQLMQAGARGETATQISRLFQWPVEAGVDGQERTEQVVRYFAHRDKRLLPYGRRDLYQQAGFTIQYDCCLHRDRRVTLKEEFETRHLKPATEDSAPSTSQSGGAGSGSDSRRRKRAHCVRRLRSRSHDFVNDSVHQRWKIETQLKEDVPLLGKRAAYEALPRGAVDENTSLVLLSAVGIKGRWRRRFDPIHVGEGYFYEPSANEAGGGRQPTACWKPRPVIMMHQTGNFRMSDSAELEATALELPYKSGARYLVVFLPQRRDGLATLEARMTAANLAECLRRMKRRTDVDLTLPKMHLRDATDLTAALSSMGADSLFRPGAADLSGMCESDGAFVSVARHAAAYRTSWKGRVSRSAALPPATQREKFTVDRPFLFLVLSRRPNALLLLGSVRSVRPHFCQELLPSL</sequence>
<gene>
    <name evidence="1" type="ORF">HPB50_014791</name>
</gene>
<protein>
    <submittedName>
        <fullName evidence="1">Uncharacterized protein</fullName>
    </submittedName>
</protein>
<comment type="caution">
    <text evidence="1">The sequence shown here is derived from an EMBL/GenBank/DDBJ whole genome shotgun (WGS) entry which is preliminary data.</text>
</comment>